<dbReference type="EMBL" id="LT934120">
    <property type="protein sequence ID" value="VAI40840.1"/>
    <property type="molecule type" value="Genomic_DNA"/>
</dbReference>
<feature type="repeat" description="WD" evidence="1">
    <location>
        <begin position="711"/>
        <end position="743"/>
    </location>
</feature>
<dbReference type="InterPro" id="IPR006594">
    <property type="entry name" value="LisH"/>
</dbReference>
<sequence length="743" mass="81034">MAQRSNWEADKMLDVYIYDYLVKRNLHNSAKAFMNEGKVATDPVAIDAPGGFLFEWWSIFWDIFDARTRDKPHDAGGPGAAAPPSMDMKSREHQMRLQLLQQQNAHLQRRDPNQPALNGAMNSDVSAVLASKLMEGMRNHNPMDSEASQQLFDANRMALLKSAANQAGQLQGSSVNMAALQQQLQSRNQQVDIKGEGAIQQRTMPTDPSALYGAAMLQSKSGLAASGLNQGVGSVPLKGWPLTVPGIDQLRSSLGAQKQLMTSPNQFQILSPQQQLMAQAQTQNELARMGSPAHSGSPKVRPDEHEYMMKLKMAQMQQSSGHRMMELQQQQQHHQQNSRKRKPTSSGPANSTGTGNTVGPSPPSTPSTHTPGGGIPVASNVNIAQKSSMACGADGTSGFASSSNQMDNLDSFVDFDDNVDSFLSNDDGDGRDIFAALKKGPSEQESLKSLSLSEVANNRASNNKVVCCHFSTDGKLLASAGHEKKVFLWNMDNFSMDTKPEEHTNFITDIRFRPNSTQLATSSSDGTVRLWNAAERTGALQNFLGHSSHVTSVDFHPKLTEILCSCDDNGEIRFWTVGQNAASRVSRVKQGGTGRVRFQPRIGKLLAVAAGNTVNMIDIDTDTSLHSQAKVHTSEVNCICWDETGEYLASASQESVKVWSVASGQCIHELRSHGNQYQSCIFHPRYPKVLIVGGYQTVELWSVSDNQRNVVAAHEGLIAALAHSPLTGSIASASHDRWVKLWK</sequence>
<feature type="region of interest" description="Disordered" evidence="2">
    <location>
        <begin position="282"/>
        <end position="301"/>
    </location>
</feature>
<feature type="region of interest" description="Disordered" evidence="2">
    <location>
        <begin position="315"/>
        <end position="379"/>
    </location>
</feature>
<protein>
    <recommendedName>
        <fullName evidence="5">Transcriptional corepressor LEUNIG</fullName>
    </recommendedName>
</protein>
<evidence type="ECO:0008006" key="5">
    <source>
        <dbReference type="Google" id="ProtNLM"/>
    </source>
</evidence>
<dbReference type="InterPro" id="IPR001680">
    <property type="entry name" value="WD40_rpt"/>
</dbReference>
<keyword evidence="1" id="KW-0853">WD repeat</keyword>
<evidence type="ECO:0000313" key="4">
    <source>
        <dbReference type="Proteomes" id="UP000324705"/>
    </source>
</evidence>
<dbReference type="InterPro" id="IPR036322">
    <property type="entry name" value="WD40_repeat_dom_sf"/>
</dbReference>
<evidence type="ECO:0000256" key="1">
    <source>
        <dbReference type="PROSITE-ProRule" id="PRU00221"/>
    </source>
</evidence>
<dbReference type="CDD" id="cd00200">
    <property type="entry name" value="WD40"/>
    <property type="match status" value="1"/>
</dbReference>
<evidence type="ECO:0000256" key="2">
    <source>
        <dbReference type="SAM" id="MobiDB-lite"/>
    </source>
</evidence>
<accession>A0A9R0XPV7</accession>
<dbReference type="PROSITE" id="PS50896">
    <property type="entry name" value="LISH"/>
    <property type="match status" value="1"/>
</dbReference>
<organism evidence="3 4">
    <name type="scientific">Triticum turgidum subsp. durum</name>
    <name type="common">Durum wheat</name>
    <name type="synonym">Triticum durum</name>
    <dbReference type="NCBI Taxonomy" id="4567"/>
    <lineage>
        <taxon>Eukaryota</taxon>
        <taxon>Viridiplantae</taxon>
        <taxon>Streptophyta</taxon>
        <taxon>Embryophyta</taxon>
        <taxon>Tracheophyta</taxon>
        <taxon>Spermatophyta</taxon>
        <taxon>Magnoliopsida</taxon>
        <taxon>Liliopsida</taxon>
        <taxon>Poales</taxon>
        <taxon>Poaceae</taxon>
        <taxon>BOP clade</taxon>
        <taxon>Pooideae</taxon>
        <taxon>Triticodae</taxon>
        <taxon>Triticeae</taxon>
        <taxon>Triticinae</taxon>
        <taxon>Triticum</taxon>
    </lineage>
</organism>
<dbReference type="PROSITE" id="PS50294">
    <property type="entry name" value="WD_REPEATS_REGION"/>
    <property type="match status" value="3"/>
</dbReference>
<dbReference type="PROSITE" id="PS50082">
    <property type="entry name" value="WD_REPEATS_2"/>
    <property type="match status" value="4"/>
</dbReference>
<dbReference type="SUPFAM" id="SSF50978">
    <property type="entry name" value="WD40 repeat-like"/>
    <property type="match status" value="1"/>
</dbReference>
<dbReference type="SMART" id="SM00320">
    <property type="entry name" value="WD40"/>
    <property type="match status" value="6"/>
</dbReference>
<name>A0A9R0XPV7_TRITD</name>
<dbReference type="InterPro" id="IPR044716">
    <property type="entry name" value="LEUNIG-like"/>
</dbReference>
<dbReference type="Pfam" id="PF00400">
    <property type="entry name" value="WD40"/>
    <property type="match status" value="5"/>
</dbReference>
<dbReference type="Proteomes" id="UP000324705">
    <property type="component" value="Chromosome 5B"/>
</dbReference>
<dbReference type="AlphaFoldDB" id="A0A9R0XPV7"/>
<reference evidence="3 4" key="1">
    <citation type="submission" date="2017-09" db="EMBL/GenBank/DDBJ databases">
        <authorList>
            <consortium name="International Durum Wheat Genome Sequencing Consortium (IDWGSC)"/>
            <person name="Milanesi L."/>
        </authorList>
    </citation>
    <scope>NUCLEOTIDE SEQUENCE [LARGE SCALE GENOMIC DNA]</scope>
    <source>
        <strain evidence="4">cv. Svevo</strain>
    </source>
</reference>
<dbReference type="SMART" id="SM00667">
    <property type="entry name" value="LisH"/>
    <property type="match status" value="1"/>
</dbReference>
<gene>
    <name evidence="3" type="ORF">TRITD_5Bv1G252830</name>
</gene>
<feature type="repeat" description="WD" evidence="1">
    <location>
        <begin position="543"/>
        <end position="585"/>
    </location>
</feature>
<dbReference type="Pfam" id="PF08513">
    <property type="entry name" value="LisH"/>
    <property type="match status" value="1"/>
</dbReference>
<dbReference type="PANTHER" id="PTHR44376">
    <property type="entry name" value="TRANSCRIPTIONAL REGULATOR OF FILAMENTOUS GROWTH FLO8"/>
    <property type="match status" value="1"/>
</dbReference>
<dbReference type="InterPro" id="IPR015943">
    <property type="entry name" value="WD40/YVTN_repeat-like_dom_sf"/>
</dbReference>
<dbReference type="PANTHER" id="PTHR44376:SF11">
    <property type="entry name" value="OS03G0860900 PROTEIN"/>
    <property type="match status" value="1"/>
</dbReference>
<feature type="repeat" description="WD" evidence="1">
    <location>
        <begin position="458"/>
        <end position="499"/>
    </location>
</feature>
<proteinExistence type="predicted"/>
<dbReference type="Gramene" id="TRITD5Bv1G252830.9">
    <property type="protein sequence ID" value="TRITD5Bv1G252830.9"/>
    <property type="gene ID" value="TRITD5Bv1G252830"/>
</dbReference>
<evidence type="ECO:0000313" key="3">
    <source>
        <dbReference type="EMBL" id="VAI40840.1"/>
    </source>
</evidence>
<dbReference type="GO" id="GO:0003714">
    <property type="term" value="F:transcription corepressor activity"/>
    <property type="evidence" value="ECO:0007669"/>
    <property type="project" value="InterPro"/>
</dbReference>
<keyword evidence="4" id="KW-1185">Reference proteome</keyword>
<feature type="repeat" description="WD" evidence="1">
    <location>
        <begin position="500"/>
        <end position="532"/>
    </location>
</feature>
<dbReference type="Gene3D" id="2.130.10.10">
    <property type="entry name" value="YVTN repeat-like/Quinoprotein amine dehydrogenase"/>
    <property type="match status" value="2"/>
</dbReference>